<dbReference type="PROSITE" id="PS00523">
    <property type="entry name" value="SULFATASE_1"/>
    <property type="match status" value="1"/>
</dbReference>
<feature type="domain" description="Sulfatase N-terminal" evidence="5">
    <location>
        <begin position="19"/>
        <end position="435"/>
    </location>
</feature>
<keyword evidence="6" id="KW-0808">Transferase</keyword>
<dbReference type="GO" id="GO:0004065">
    <property type="term" value="F:arylsulfatase activity"/>
    <property type="evidence" value="ECO:0007669"/>
    <property type="project" value="TreeGrafter"/>
</dbReference>
<keyword evidence="4" id="KW-0106">Calcium</keyword>
<dbReference type="GO" id="GO:0046872">
    <property type="term" value="F:metal ion binding"/>
    <property type="evidence" value="ECO:0007669"/>
    <property type="project" value="UniProtKB-KW"/>
</dbReference>
<evidence type="ECO:0000259" key="5">
    <source>
        <dbReference type="Pfam" id="PF00884"/>
    </source>
</evidence>
<dbReference type="PROSITE" id="PS00149">
    <property type="entry name" value="SULFATASE_2"/>
    <property type="match status" value="1"/>
</dbReference>
<accession>A0A6A9UX94</accession>
<evidence type="ECO:0000256" key="1">
    <source>
        <dbReference type="ARBA" id="ARBA00008779"/>
    </source>
</evidence>
<name>A0A6A9UX94_9ACTN</name>
<dbReference type="CDD" id="cd16025">
    <property type="entry name" value="PAS_like"/>
    <property type="match status" value="1"/>
</dbReference>
<dbReference type="PANTHER" id="PTHR42693:SF33">
    <property type="entry name" value="ARYLSULFATASE"/>
    <property type="match status" value="1"/>
</dbReference>
<keyword evidence="7" id="KW-1185">Reference proteome</keyword>
<evidence type="ECO:0000256" key="2">
    <source>
        <dbReference type="ARBA" id="ARBA00022723"/>
    </source>
</evidence>
<reference evidence="6 7" key="1">
    <citation type="submission" date="2019-12" db="EMBL/GenBank/DDBJ databases">
        <title>Auraticoccus cholistani sp. nov., an actinomycete isolated from soil of Cholistan desert.</title>
        <authorList>
            <person name="Cheema M.T."/>
        </authorList>
    </citation>
    <scope>NUCLEOTIDE SEQUENCE [LARGE SCALE GENOMIC DNA]</scope>
    <source>
        <strain evidence="6 7">F435</strain>
    </source>
</reference>
<dbReference type="InterPro" id="IPR024607">
    <property type="entry name" value="Sulfatase_CS"/>
</dbReference>
<sequence>MSQSRPWWPEEVRAPAGAPNVVVVLVDDLGYADTAPYGGEIETPHLAQLAAEGVQLTGYHTLPLCSPARASLLTGVNAHRAGFAYPANSDPGHPAFDFRLPDDAPTLAESFRASGYATFAVGKWHLAGDRLLHDAADKSSWPLQRGFDRYFGSLEGFTSLHAPHRLVWDNSPYEVDSYPDGYYLTDELTDRAVGMIRALRSSDARKPFFLWFAHHAVHGPIQARDGDVDRYAGVYDSGWDHVRSERFRRQVERGLFPEGTRLPDAPEPGVDVPAWDSLSPDQRRLFARYMEVYAAAVTAVDDSVGRLRATLAEHGDLENTIIVFASDNGGTAEGGVNGTRSYFSQFVHLAGLDERWERDVERDLDLAGGPQTAVHYPRGWGRASNTPFRLYKGHTHAGGVRAPLLVSWPAGLPERGLRHQYVHATDLAPTLLELARVPRLAARHGIPATPPDGVSAVPVLRSADALATHTEQYAESGGHRSYTAGRWKIVTRHLPGTDFDDREWALHDLAEDPTETRDLAARRPELVADLARRWEEAAWANRVFPLDDHGPASALRRPADDHLDDPVRLLPGTPTLERVRSARLLQHRHLDVTVELALRPGDRGVLVAHGDQGGGYLLAVDPLPDGRPAAVLVLNAYGRVHRTGPLALQLGPQRLLLRFEPLPGFRWRLRLAAGGAEAELGDVPQLLGMAPFTGISVGADRGGPVEWERHLSRRHDPFTGVLHAVTYTPGRPSPEDPRELARLWLEGARIHD</sequence>
<keyword evidence="3 6" id="KW-0378">Hydrolase</keyword>
<dbReference type="Proteomes" id="UP000435304">
    <property type="component" value="Unassembled WGS sequence"/>
</dbReference>
<evidence type="ECO:0000256" key="3">
    <source>
        <dbReference type="ARBA" id="ARBA00022801"/>
    </source>
</evidence>
<comment type="caution">
    <text evidence="6">The sequence shown here is derived from an EMBL/GenBank/DDBJ whole genome shotgun (WGS) entry which is preliminary data.</text>
</comment>
<keyword evidence="2" id="KW-0479">Metal-binding</keyword>
<dbReference type="AlphaFoldDB" id="A0A6A9UX94"/>
<dbReference type="PANTHER" id="PTHR42693">
    <property type="entry name" value="ARYLSULFATASE FAMILY MEMBER"/>
    <property type="match status" value="1"/>
</dbReference>
<gene>
    <name evidence="6" type="ORF">GC722_07495</name>
</gene>
<organism evidence="6 7">
    <name type="scientific">Auraticoccus cholistanensis</name>
    <dbReference type="NCBI Taxonomy" id="2656650"/>
    <lineage>
        <taxon>Bacteria</taxon>
        <taxon>Bacillati</taxon>
        <taxon>Actinomycetota</taxon>
        <taxon>Actinomycetes</taxon>
        <taxon>Propionibacteriales</taxon>
        <taxon>Propionibacteriaceae</taxon>
        <taxon>Auraticoccus</taxon>
    </lineage>
</organism>
<dbReference type="SUPFAM" id="SSF53649">
    <property type="entry name" value="Alkaline phosphatase-like"/>
    <property type="match status" value="1"/>
</dbReference>
<protein>
    <submittedName>
        <fullName evidence="6">Sulfatase-like hydrolase/transferase</fullName>
    </submittedName>
</protein>
<dbReference type="EMBL" id="WPCU01000005">
    <property type="protein sequence ID" value="MVA75867.1"/>
    <property type="molecule type" value="Genomic_DNA"/>
</dbReference>
<dbReference type="GO" id="GO:0016740">
    <property type="term" value="F:transferase activity"/>
    <property type="evidence" value="ECO:0007669"/>
    <property type="project" value="UniProtKB-KW"/>
</dbReference>
<dbReference type="InterPro" id="IPR050738">
    <property type="entry name" value="Sulfatase"/>
</dbReference>
<evidence type="ECO:0000256" key="4">
    <source>
        <dbReference type="ARBA" id="ARBA00022837"/>
    </source>
</evidence>
<dbReference type="InterPro" id="IPR017850">
    <property type="entry name" value="Alkaline_phosphatase_core_sf"/>
</dbReference>
<evidence type="ECO:0000313" key="6">
    <source>
        <dbReference type="EMBL" id="MVA75867.1"/>
    </source>
</evidence>
<dbReference type="Gene3D" id="3.40.720.10">
    <property type="entry name" value="Alkaline Phosphatase, subunit A"/>
    <property type="match status" value="1"/>
</dbReference>
<comment type="similarity">
    <text evidence="1">Belongs to the sulfatase family.</text>
</comment>
<dbReference type="InterPro" id="IPR000917">
    <property type="entry name" value="Sulfatase_N"/>
</dbReference>
<dbReference type="Pfam" id="PF00884">
    <property type="entry name" value="Sulfatase"/>
    <property type="match status" value="1"/>
</dbReference>
<evidence type="ECO:0000313" key="7">
    <source>
        <dbReference type="Proteomes" id="UP000435304"/>
    </source>
</evidence>
<proteinExistence type="inferred from homology"/>
<dbReference type="Gene3D" id="3.30.1120.10">
    <property type="match status" value="1"/>
</dbReference>